<dbReference type="AlphaFoldDB" id="A0A0A1YT16"/>
<comment type="caution">
    <text evidence="1">The sequence shown here is derived from an EMBL/GenBank/DDBJ whole genome shotgun (WGS) entry which is preliminary data.</text>
</comment>
<reference evidence="1 2" key="1">
    <citation type="journal article" date="2013" name="Genome Announc.">
        <title>Draft Genome Sequence of Pseudomonas fluorescens LMG 5329, a White Line-Inducing Principle-Producing Bioindicator for the Mushroom Pathogen Pseudomonas tolaasii.</title>
        <authorList>
            <person name="Ghequire M.G."/>
            <person name="Rokni-Zadeh H."/>
            <person name="Zarrineh P."/>
            <person name="De Mot R."/>
        </authorList>
    </citation>
    <scope>NUCLEOTIDE SEQUENCE [LARGE SCALE GENOMIC DNA]</scope>
    <source>
        <strain evidence="1 2">LMG 5329</strain>
    </source>
</reference>
<accession>A0A0A1YT16</accession>
<proteinExistence type="predicted"/>
<protein>
    <submittedName>
        <fullName evidence="1">Uncharacterized protein</fullName>
    </submittedName>
</protein>
<gene>
    <name evidence="1" type="ORF">K814_0126180</name>
</gene>
<sequence length="87" mass="9649">MGIVVSLSEVQHSVHVQEKYHADRFFRERGQIYFWKNKSVPFSAISGAGTSLGLCGTASGLRTLFGKILSPKGDAIELPNYEHPQRT</sequence>
<dbReference type="EMBL" id="ASGY01000203">
    <property type="protein sequence ID" value="KGE65008.1"/>
    <property type="molecule type" value="Genomic_DNA"/>
</dbReference>
<evidence type="ECO:0000313" key="2">
    <source>
        <dbReference type="Proteomes" id="UP000030060"/>
    </source>
</evidence>
<evidence type="ECO:0000313" key="1">
    <source>
        <dbReference type="EMBL" id="KGE65008.1"/>
    </source>
</evidence>
<organism evidence="1 2">
    <name type="scientific">Pseudomonas fluorescens LMG 5329</name>
    <dbReference type="NCBI Taxonomy" id="1324332"/>
    <lineage>
        <taxon>Bacteria</taxon>
        <taxon>Pseudomonadati</taxon>
        <taxon>Pseudomonadota</taxon>
        <taxon>Gammaproteobacteria</taxon>
        <taxon>Pseudomonadales</taxon>
        <taxon>Pseudomonadaceae</taxon>
        <taxon>Pseudomonas</taxon>
    </lineage>
</organism>
<dbReference type="Proteomes" id="UP000030060">
    <property type="component" value="Unassembled WGS sequence"/>
</dbReference>
<name>A0A0A1YT16_PSEFL</name>